<dbReference type="HOGENOM" id="CLU_059028_5_1_1"/>
<dbReference type="GO" id="GO:0051082">
    <property type="term" value="F:unfolded protein binding"/>
    <property type="evidence" value="ECO:0007669"/>
    <property type="project" value="TreeGrafter"/>
</dbReference>
<dbReference type="InParanoid" id="B7GB40"/>
<dbReference type="InterPro" id="IPR008979">
    <property type="entry name" value="Galactose-bd-like_sf"/>
</dbReference>
<dbReference type="EMBL" id="CM000625">
    <property type="protein sequence ID" value="EEC44146.1"/>
    <property type="molecule type" value="Genomic_DNA"/>
</dbReference>
<sequence>MFRKSLLACCCLFLQYKSASAFRGRFLAKRYATAADSTVLQATKERRPWDFVRFVTQSSKFVSIFPTRTPTRMVKPGRVLWDPKGDGENDFTLAPLDDVVMGGASSSTFSFGRWKGTVTDANNGGFIGIRSTPSFLFDMSACEGIEIKLTSDDTQRRFKFGLRDSKEFNGIVWTASVDVRGSKAVRVNFNKLVPTLFARTVPNSPTFKKDNVVGLQLIYSKFEYDGEMNPNFTLGDIDVAVSEIKAF</sequence>
<dbReference type="GO" id="GO:0010257">
    <property type="term" value="P:NADH dehydrogenase complex assembly"/>
    <property type="evidence" value="ECO:0007669"/>
    <property type="project" value="TreeGrafter"/>
</dbReference>
<accession>B7GB40</accession>
<dbReference type="KEGG" id="pti:PHATRDRAFT_49580"/>
<feature type="signal peptide" evidence="2">
    <location>
        <begin position="1"/>
        <end position="21"/>
    </location>
</feature>
<evidence type="ECO:0000256" key="2">
    <source>
        <dbReference type="SAM" id="SignalP"/>
    </source>
</evidence>
<dbReference type="STRING" id="556484.B7GB40"/>
<dbReference type="PANTHER" id="PTHR13194">
    <property type="entry name" value="COMPLEX I INTERMEDIATE-ASSOCIATED PROTEIN 30"/>
    <property type="match status" value="1"/>
</dbReference>
<dbReference type="RefSeq" id="XP_002184397.1">
    <property type="nucleotide sequence ID" value="XM_002184361.1"/>
</dbReference>
<name>B7GB40_PHATC</name>
<protein>
    <recommendedName>
        <fullName evidence="3">NADH:ubiquinone oxidoreductase intermediate-associated protein 30 domain-containing protein</fullName>
    </recommendedName>
</protein>
<gene>
    <name evidence="4" type="ORF">PHATRDRAFT_49580</name>
</gene>
<organism evidence="4 5">
    <name type="scientific">Phaeodactylum tricornutum (strain CCAP 1055/1)</name>
    <dbReference type="NCBI Taxonomy" id="556484"/>
    <lineage>
        <taxon>Eukaryota</taxon>
        <taxon>Sar</taxon>
        <taxon>Stramenopiles</taxon>
        <taxon>Ochrophyta</taxon>
        <taxon>Bacillariophyta</taxon>
        <taxon>Bacillariophyceae</taxon>
        <taxon>Bacillariophycidae</taxon>
        <taxon>Naviculales</taxon>
        <taxon>Phaeodactylaceae</taxon>
        <taxon>Phaeodactylum</taxon>
    </lineage>
</organism>
<dbReference type="Pfam" id="PF08547">
    <property type="entry name" value="CIA30"/>
    <property type="match status" value="1"/>
</dbReference>
<evidence type="ECO:0000259" key="3">
    <source>
        <dbReference type="Pfam" id="PF08547"/>
    </source>
</evidence>
<evidence type="ECO:0000256" key="1">
    <source>
        <dbReference type="ARBA" id="ARBA00007884"/>
    </source>
</evidence>
<dbReference type="OMA" id="FKFAVAC"/>
<dbReference type="PaxDb" id="2850-Phatr49580"/>
<feature type="chain" id="PRO_5002853082" description="NADH:ubiquinone oxidoreductase intermediate-associated protein 30 domain-containing protein" evidence="2">
    <location>
        <begin position="22"/>
        <end position="247"/>
    </location>
</feature>
<evidence type="ECO:0000313" key="4">
    <source>
        <dbReference type="EMBL" id="EEC44146.1"/>
    </source>
</evidence>
<reference evidence="4 5" key="1">
    <citation type="journal article" date="2008" name="Nature">
        <title>The Phaeodactylum genome reveals the evolutionary history of diatom genomes.</title>
        <authorList>
            <person name="Bowler C."/>
            <person name="Allen A.E."/>
            <person name="Badger J.H."/>
            <person name="Grimwood J."/>
            <person name="Jabbari K."/>
            <person name="Kuo A."/>
            <person name="Maheswari U."/>
            <person name="Martens C."/>
            <person name="Maumus F."/>
            <person name="Otillar R.P."/>
            <person name="Rayko E."/>
            <person name="Salamov A."/>
            <person name="Vandepoele K."/>
            <person name="Beszteri B."/>
            <person name="Gruber A."/>
            <person name="Heijde M."/>
            <person name="Katinka M."/>
            <person name="Mock T."/>
            <person name="Valentin K."/>
            <person name="Verret F."/>
            <person name="Berges J.A."/>
            <person name="Brownlee C."/>
            <person name="Cadoret J.P."/>
            <person name="Chiovitti A."/>
            <person name="Choi C.J."/>
            <person name="Coesel S."/>
            <person name="De Martino A."/>
            <person name="Detter J.C."/>
            <person name="Durkin C."/>
            <person name="Falciatore A."/>
            <person name="Fournet J."/>
            <person name="Haruta M."/>
            <person name="Huysman M.J."/>
            <person name="Jenkins B.D."/>
            <person name="Jiroutova K."/>
            <person name="Jorgensen R.E."/>
            <person name="Joubert Y."/>
            <person name="Kaplan A."/>
            <person name="Kroger N."/>
            <person name="Kroth P.G."/>
            <person name="La Roche J."/>
            <person name="Lindquist E."/>
            <person name="Lommer M."/>
            <person name="Martin-Jezequel V."/>
            <person name="Lopez P.J."/>
            <person name="Lucas S."/>
            <person name="Mangogna M."/>
            <person name="McGinnis K."/>
            <person name="Medlin L.K."/>
            <person name="Montsant A."/>
            <person name="Oudot-Le Secq M.P."/>
            <person name="Napoli C."/>
            <person name="Obornik M."/>
            <person name="Parker M.S."/>
            <person name="Petit J.L."/>
            <person name="Porcel B.M."/>
            <person name="Poulsen N."/>
            <person name="Robison M."/>
            <person name="Rychlewski L."/>
            <person name="Rynearson T.A."/>
            <person name="Schmutz J."/>
            <person name="Shapiro H."/>
            <person name="Siaut M."/>
            <person name="Stanley M."/>
            <person name="Sussman M.R."/>
            <person name="Taylor A.R."/>
            <person name="Vardi A."/>
            <person name="von Dassow P."/>
            <person name="Vyverman W."/>
            <person name="Willis A."/>
            <person name="Wyrwicz L.S."/>
            <person name="Rokhsar D.S."/>
            <person name="Weissenbach J."/>
            <person name="Armbrust E.V."/>
            <person name="Green B.R."/>
            <person name="Van de Peer Y."/>
            <person name="Grigoriev I.V."/>
        </authorList>
    </citation>
    <scope>NUCLEOTIDE SEQUENCE [LARGE SCALE GENOMIC DNA]</scope>
    <source>
        <strain evidence="4 5">CCAP 1055/1</strain>
    </source>
</reference>
<proteinExistence type="inferred from homology"/>
<dbReference type="OrthoDB" id="426386at2759"/>
<dbReference type="eggNOG" id="KOG1203">
    <property type="taxonomic scope" value="Eukaryota"/>
</dbReference>
<reference evidence="5" key="2">
    <citation type="submission" date="2008-08" db="EMBL/GenBank/DDBJ databases">
        <authorList>
            <consortium name="Diatom Consortium"/>
            <person name="Grigoriev I."/>
            <person name="Grimwood J."/>
            <person name="Kuo A."/>
            <person name="Otillar R.P."/>
            <person name="Salamov A."/>
            <person name="Detter J.C."/>
            <person name="Lindquist E."/>
            <person name="Shapiro H."/>
            <person name="Lucas S."/>
            <person name="Glavina del Rio T."/>
            <person name="Pitluck S."/>
            <person name="Rokhsar D."/>
            <person name="Bowler C."/>
        </authorList>
    </citation>
    <scope>GENOME REANNOTATION</scope>
    <source>
        <strain evidence="5">CCAP 1055/1</strain>
    </source>
</reference>
<comment type="similarity">
    <text evidence="1">Belongs to the CIA30 family.</text>
</comment>
<dbReference type="PANTHER" id="PTHR13194:SF19">
    <property type="entry name" value="NAD(P)-BINDING ROSSMANN-FOLD SUPERFAMILY PROTEIN"/>
    <property type="match status" value="1"/>
</dbReference>
<dbReference type="Proteomes" id="UP000000759">
    <property type="component" value="Chromosome 23"/>
</dbReference>
<keyword evidence="2" id="KW-0732">Signal</keyword>
<keyword evidence="5" id="KW-1185">Reference proteome</keyword>
<feature type="domain" description="NADH:ubiquinone oxidoreductase intermediate-associated protein 30" evidence="3">
    <location>
        <begin position="96"/>
        <end position="223"/>
    </location>
</feature>
<dbReference type="InterPro" id="IPR039131">
    <property type="entry name" value="NDUFAF1"/>
</dbReference>
<dbReference type="InterPro" id="IPR013857">
    <property type="entry name" value="NADH-UbQ_OxRdtase-assoc_prot30"/>
</dbReference>
<dbReference type="SUPFAM" id="SSF49785">
    <property type="entry name" value="Galactose-binding domain-like"/>
    <property type="match status" value="1"/>
</dbReference>
<evidence type="ECO:0000313" key="5">
    <source>
        <dbReference type="Proteomes" id="UP000000759"/>
    </source>
</evidence>
<dbReference type="AlphaFoldDB" id="B7GB40"/>
<dbReference type="GeneID" id="7198198"/>